<keyword evidence="4" id="KW-0540">Nuclease</keyword>
<keyword evidence="12" id="KW-1185">Reference proteome</keyword>
<reference evidence="11 12" key="1">
    <citation type="submission" date="2023-09" db="EMBL/GenBank/DDBJ databases">
        <title>Nesidiocoris tenuis whole genome shotgun sequence.</title>
        <authorList>
            <person name="Shibata T."/>
            <person name="Shimoda M."/>
            <person name="Kobayashi T."/>
            <person name="Uehara T."/>
        </authorList>
    </citation>
    <scope>NUCLEOTIDE SEQUENCE [LARGE SCALE GENOMIC DNA]</scope>
    <source>
        <strain evidence="11 12">Japan</strain>
    </source>
</reference>
<dbReference type="InterPro" id="IPR012337">
    <property type="entry name" value="RNaseH-like_sf"/>
</dbReference>
<dbReference type="Pfam" id="PF00078">
    <property type="entry name" value="RVT_1"/>
    <property type="match status" value="1"/>
</dbReference>
<evidence type="ECO:0000256" key="7">
    <source>
        <dbReference type="ARBA" id="ARBA00022918"/>
    </source>
</evidence>
<keyword evidence="6" id="KW-0378">Hydrolase</keyword>
<dbReference type="InterPro" id="IPR021109">
    <property type="entry name" value="Peptidase_aspartic_dom_sf"/>
</dbReference>
<dbReference type="Gene3D" id="3.10.10.10">
    <property type="entry name" value="HIV Type 1 Reverse Transcriptase, subunit A, domain 1"/>
    <property type="match status" value="1"/>
</dbReference>
<accession>A0ABN7BCF9</accession>
<dbReference type="InterPro" id="IPR041588">
    <property type="entry name" value="Integrase_H2C2"/>
</dbReference>
<evidence type="ECO:0000259" key="9">
    <source>
        <dbReference type="PROSITE" id="PS50878"/>
    </source>
</evidence>
<protein>
    <recommendedName>
        <fullName evidence="1">RNA-directed DNA polymerase</fullName>
        <ecNumber evidence="1">2.7.7.49</ecNumber>
    </recommendedName>
</protein>
<dbReference type="Proteomes" id="UP001307889">
    <property type="component" value="Chromosome 13"/>
</dbReference>
<dbReference type="InterPro" id="IPR001584">
    <property type="entry name" value="Integrase_cat-core"/>
</dbReference>
<dbReference type="PANTHER" id="PTHR37984:SF9">
    <property type="entry name" value="INTEGRASE CATALYTIC DOMAIN-CONTAINING PROTEIN"/>
    <property type="match status" value="1"/>
</dbReference>
<evidence type="ECO:0000256" key="1">
    <source>
        <dbReference type="ARBA" id="ARBA00012493"/>
    </source>
</evidence>
<dbReference type="Gene3D" id="3.30.70.270">
    <property type="match status" value="2"/>
</dbReference>
<sequence length="1283" mass="145877">MALRTKKSKKHNESNDSDDNPVGEDSRSGPVFRYSGPPPEKFDPGSEDWSKWFRRYERYYFSSGLYKEPDQMKINVFMTCIGKDGEDILDSFRLAVVSYANIVERFRKYYEKKINVVFERVRFRKTVQEVGEPFDVFLTRLHKLVKNCNYGLLTDEMIRDQVVIGITDHSLSEQLQLDSDLTLDSAVTRAKQAELVKSQQNLIREGRELFAVGSQARRDNSKLGDPRRPRACFRCGRTPLHRLGDCPAQNVRCKFCNIVGHYEVCCFKKKRSAEEVEVDLHNETRDVEHLDHRYSALQLDAIHCAEINSSVPYSLSLILNGHAIDFKIDTGADFTCISPTVLDTIQVSRLSLTPHRGVISHAGQGSLTCLGTFTAILKWGARTIKDKLFVIKELGRPLLGRSSINNLQILTFNRPPMDILNVNVEDSFPDLFKDIPGEMSGDPYTIKLKQGTIPYAITAPRRIPLALIEAVKNELARMEANNIITKVTTGTEWCAPIVVVGKKDGSIRLCVDYTELNKFVVRERLVLPSTEDSLAKIKNAKVFTKLDARMGFWQVPLAEDSKLTTTFVTPFGRFCFNRLPFGITSAPEHFQRRLFQILDGIDGVVNLMDDVLIFGPSKEEHDKTLKLVLERFQKFNVTLNKQKCTFRTDQTTFLGHVISADGISPDPKKINAVMNLPQPQNPSEVRRLLGMYNYLTRFVKNAADLTKPIRDLLQSKNEFLWSSVHSNALEKMKLAMSSAPVLRQFDPNAIVRVSADSSSFALGAVLEQLEEGAFRPVMYISRGLNDAEKGYAQIEKEALALTWACERLSLYLIGKPFHIQTDHKPLVSLFGSKPLADLTPRLQRLRLRMMRFDYSITHVPGKSFHVPDALSRTPNVAWEDDDLDLAEVIRSNDNLLYNSLPVSDVLHNLIREHYNKDTTLPNVISKLQNWTHNDSSDPEIRSFYKYRTLLSAHKGILLYGSRIVIPRSLRELVLDKIHSSHLGISKCRNLAKDTVWWPGISQDIDRKVRDCFICAQHQRTMSEPLIPTEFPSLPWSMIGADFLKAKGENYLIIQDYFSRFLLIHRVSSNNAPTTIKVLKQVFSYHGVPHRFRSDNGAPFNSYEFKKFADHYGFEIVTSSPTYPQSNGLAESAVKTAKHLILKCNSWEEGLLLYNATALQNGYSPSELLMGRKLRTTVPVVVDRLVPSLPNQEELAHKERQHRTGMKENFDRRHGATHEFPALENGQDVWIKNMRCRGKVKEKANQPRSYLVVTETGAIVQRNRNQITALRAPSSRLATSSALR</sequence>
<evidence type="ECO:0000256" key="4">
    <source>
        <dbReference type="ARBA" id="ARBA00022722"/>
    </source>
</evidence>
<dbReference type="Pfam" id="PF17917">
    <property type="entry name" value="RT_RNaseH"/>
    <property type="match status" value="1"/>
</dbReference>
<dbReference type="Gene3D" id="3.10.20.370">
    <property type="match status" value="1"/>
</dbReference>
<evidence type="ECO:0000259" key="10">
    <source>
        <dbReference type="PROSITE" id="PS50994"/>
    </source>
</evidence>
<evidence type="ECO:0000256" key="6">
    <source>
        <dbReference type="ARBA" id="ARBA00022801"/>
    </source>
</evidence>
<dbReference type="InterPro" id="IPR043502">
    <property type="entry name" value="DNA/RNA_pol_sf"/>
</dbReference>
<evidence type="ECO:0000256" key="2">
    <source>
        <dbReference type="ARBA" id="ARBA00022679"/>
    </source>
</evidence>
<dbReference type="EMBL" id="AP028921">
    <property type="protein sequence ID" value="BET02059.1"/>
    <property type="molecule type" value="Genomic_DNA"/>
</dbReference>
<dbReference type="PANTHER" id="PTHR37984">
    <property type="entry name" value="PROTEIN CBG26694"/>
    <property type="match status" value="1"/>
</dbReference>
<dbReference type="Gene3D" id="3.30.420.10">
    <property type="entry name" value="Ribonuclease H-like superfamily/Ribonuclease H"/>
    <property type="match status" value="1"/>
</dbReference>
<dbReference type="Pfam" id="PF17921">
    <property type="entry name" value="Integrase_H2C2"/>
    <property type="match status" value="1"/>
</dbReference>
<evidence type="ECO:0000256" key="3">
    <source>
        <dbReference type="ARBA" id="ARBA00022695"/>
    </source>
</evidence>
<feature type="domain" description="Reverse transcriptase" evidence="9">
    <location>
        <begin position="481"/>
        <end position="658"/>
    </location>
</feature>
<feature type="domain" description="Integrase catalytic" evidence="10">
    <location>
        <begin position="1030"/>
        <end position="1197"/>
    </location>
</feature>
<keyword evidence="3" id="KW-0548">Nucleotidyltransferase</keyword>
<keyword evidence="7" id="KW-0695">RNA-directed DNA polymerase</keyword>
<dbReference type="CDD" id="cd09274">
    <property type="entry name" value="RNase_HI_RT_Ty3"/>
    <property type="match status" value="1"/>
</dbReference>
<dbReference type="Gene3D" id="1.10.340.70">
    <property type="match status" value="1"/>
</dbReference>
<feature type="compositionally biased region" description="Basic residues" evidence="8">
    <location>
        <begin position="1"/>
        <end position="10"/>
    </location>
</feature>
<dbReference type="SUPFAM" id="SSF53098">
    <property type="entry name" value="Ribonuclease H-like"/>
    <property type="match status" value="1"/>
</dbReference>
<dbReference type="InterPro" id="IPR043128">
    <property type="entry name" value="Rev_trsase/Diguanyl_cyclase"/>
</dbReference>
<dbReference type="SUPFAM" id="SSF50630">
    <property type="entry name" value="Acid proteases"/>
    <property type="match status" value="1"/>
</dbReference>
<dbReference type="PROSITE" id="PS50878">
    <property type="entry name" value="RT_POL"/>
    <property type="match status" value="1"/>
</dbReference>
<evidence type="ECO:0000256" key="8">
    <source>
        <dbReference type="SAM" id="MobiDB-lite"/>
    </source>
</evidence>
<evidence type="ECO:0000313" key="12">
    <source>
        <dbReference type="Proteomes" id="UP001307889"/>
    </source>
</evidence>
<dbReference type="Pfam" id="PF00665">
    <property type="entry name" value="rve"/>
    <property type="match status" value="1"/>
</dbReference>
<dbReference type="InterPro" id="IPR036397">
    <property type="entry name" value="RNaseH_sf"/>
</dbReference>
<gene>
    <name evidence="11" type="ORF">NTJ_14878</name>
</gene>
<dbReference type="EC" id="2.7.7.49" evidence="1"/>
<name>A0ABN7BCF9_9HEMI</name>
<dbReference type="PROSITE" id="PS50994">
    <property type="entry name" value="INTEGRASE"/>
    <property type="match status" value="1"/>
</dbReference>
<evidence type="ECO:0000313" key="11">
    <source>
        <dbReference type="EMBL" id="BET02059.1"/>
    </source>
</evidence>
<dbReference type="SUPFAM" id="SSF56672">
    <property type="entry name" value="DNA/RNA polymerases"/>
    <property type="match status" value="1"/>
</dbReference>
<dbReference type="Gene3D" id="2.40.70.10">
    <property type="entry name" value="Acid Proteases"/>
    <property type="match status" value="1"/>
</dbReference>
<dbReference type="InterPro" id="IPR050951">
    <property type="entry name" value="Retrovirus_Pol_polyprotein"/>
</dbReference>
<dbReference type="InterPro" id="IPR000477">
    <property type="entry name" value="RT_dom"/>
</dbReference>
<dbReference type="CDD" id="cd01647">
    <property type="entry name" value="RT_LTR"/>
    <property type="match status" value="1"/>
</dbReference>
<dbReference type="InterPro" id="IPR041373">
    <property type="entry name" value="RT_RNaseH"/>
</dbReference>
<evidence type="ECO:0000256" key="5">
    <source>
        <dbReference type="ARBA" id="ARBA00022759"/>
    </source>
</evidence>
<proteinExistence type="predicted"/>
<feature type="region of interest" description="Disordered" evidence="8">
    <location>
        <begin position="1"/>
        <end position="43"/>
    </location>
</feature>
<keyword evidence="5" id="KW-0255">Endonuclease</keyword>
<organism evidence="11 12">
    <name type="scientific">Nesidiocoris tenuis</name>
    <dbReference type="NCBI Taxonomy" id="355587"/>
    <lineage>
        <taxon>Eukaryota</taxon>
        <taxon>Metazoa</taxon>
        <taxon>Ecdysozoa</taxon>
        <taxon>Arthropoda</taxon>
        <taxon>Hexapoda</taxon>
        <taxon>Insecta</taxon>
        <taxon>Pterygota</taxon>
        <taxon>Neoptera</taxon>
        <taxon>Paraneoptera</taxon>
        <taxon>Hemiptera</taxon>
        <taxon>Heteroptera</taxon>
        <taxon>Panheteroptera</taxon>
        <taxon>Cimicomorpha</taxon>
        <taxon>Miridae</taxon>
        <taxon>Dicyphina</taxon>
        <taxon>Nesidiocoris</taxon>
    </lineage>
</organism>
<keyword evidence="2" id="KW-0808">Transferase</keyword>